<gene>
    <name evidence="2" type="ORF">OS493_032449</name>
</gene>
<protein>
    <submittedName>
        <fullName evidence="2">Uncharacterized protein</fullName>
    </submittedName>
</protein>
<accession>A0A9X0D7D8</accession>
<dbReference type="AlphaFoldDB" id="A0A9X0D7D8"/>
<dbReference type="Proteomes" id="UP001163046">
    <property type="component" value="Unassembled WGS sequence"/>
</dbReference>
<keyword evidence="1" id="KW-0732">Signal</keyword>
<evidence type="ECO:0000256" key="1">
    <source>
        <dbReference type="SAM" id="SignalP"/>
    </source>
</evidence>
<reference evidence="2" key="1">
    <citation type="submission" date="2023-01" db="EMBL/GenBank/DDBJ databases">
        <title>Genome assembly of the deep-sea coral Lophelia pertusa.</title>
        <authorList>
            <person name="Herrera S."/>
            <person name="Cordes E."/>
        </authorList>
    </citation>
    <scope>NUCLEOTIDE SEQUENCE</scope>
    <source>
        <strain evidence="2">USNM1676648</strain>
        <tissue evidence="2">Polyp</tissue>
    </source>
</reference>
<sequence>MSWIRFFAMFALLLCLMEPIASQRPRGPSGLHSGKRFKRGFEMEAGDYRDTARGTWDKRSQLIPMLEKRFYKLKKPEYLKV</sequence>
<dbReference type="EMBL" id="MU825436">
    <property type="protein sequence ID" value="KAJ7389291.1"/>
    <property type="molecule type" value="Genomic_DNA"/>
</dbReference>
<proteinExistence type="predicted"/>
<keyword evidence="3" id="KW-1185">Reference proteome</keyword>
<name>A0A9X0D7D8_9CNID</name>
<comment type="caution">
    <text evidence="2">The sequence shown here is derived from an EMBL/GenBank/DDBJ whole genome shotgun (WGS) entry which is preliminary data.</text>
</comment>
<feature type="signal peptide" evidence="1">
    <location>
        <begin position="1"/>
        <end position="22"/>
    </location>
</feature>
<evidence type="ECO:0000313" key="3">
    <source>
        <dbReference type="Proteomes" id="UP001163046"/>
    </source>
</evidence>
<evidence type="ECO:0000313" key="2">
    <source>
        <dbReference type="EMBL" id="KAJ7389291.1"/>
    </source>
</evidence>
<organism evidence="2 3">
    <name type="scientific">Desmophyllum pertusum</name>
    <dbReference type="NCBI Taxonomy" id="174260"/>
    <lineage>
        <taxon>Eukaryota</taxon>
        <taxon>Metazoa</taxon>
        <taxon>Cnidaria</taxon>
        <taxon>Anthozoa</taxon>
        <taxon>Hexacorallia</taxon>
        <taxon>Scleractinia</taxon>
        <taxon>Caryophylliina</taxon>
        <taxon>Caryophylliidae</taxon>
        <taxon>Desmophyllum</taxon>
    </lineage>
</organism>
<feature type="chain" id="PRO_5040790704" evidence="1">
    <location>
        <begin position="23"/>
        <end position="81"/>
    </location>
</feature>